<evidence type="ECO:0000259" key="2">
    <source>
        <dbReference type="PROSITE" id="PS50883"/>
    </source>
</evidence>
<organism evidence="3 4">
    <name type="scientific">Acinetobacter chinensis</name>
    <dbReference type="NCBI Taxonomy" id="2004650"/>
    <lineage>
        <taxon>Bacteria</taxon>
        <taxon>Pseudomonadati</taxon>
        <taxon>Pseudomonadota</taxon>
        <taxon>Gammaproteobacteria</taxon>
        <taxon>Moraxellales</taxon>
        <taxon>Moraxellaceae</taxon>
        <taxon>Acinetobacter</taxon>
    </lineage>
</organism>
<evidence type="ECO:0000256" key="1">
    <source>
        <dbReference type="SAM" id="Coils"/>
    </source>
</evidence>
<dbReference type="Gene3D" id="3.20.20.450">
    <property type="entry name" value="EAL domain"/>
    <property type="match status" value="1"/>
</dbReference>
<sequence>MGIIEVRNPLLSKKLKRTETRLLIIDDNQIRYNKICELLQESDHQVHAYLLDDLKNFEKQLHLNWDLILFGQAYDLKVEQALPLIRSSKQPNLPLLLLKPSDYEAEKYTSYIRKGVFDILNLEYTDRFYLGLIRALSFSRLQQAQEHLMEELETAQTQAQSLVEDSHKAVAIIQEGIHVNANPEYLELFGFKNEDEIIGLPLLDLLQPNDLNDFKLRFKKISQGQFDLGRFDISTANELVASHNPLKLEFLPSSDDDALQITIDTASSTESASGTSSPDHAQQKPVIFQQINRTVTKQPSDINALVIFSLNSCPDEIFQSDWLTSKNYFKNMKEFIKEQTNVPLFSIDTSVVAGLFQAESKARLESKLIGLSSLGKPQLLNVNQVTYPLNLRIGYTLLESEIKDEHQFEQLIAKAYITALPQNQGSEDTLKISLDTSDIELFAPQVQLTPASQDSTLIKSLRSCLEKGDIHLKYQQLYDKEDSNLYTYEVTSGFIFENTLKPLSSLMELAEDPELSIKLDRWILVESCKQLHNFITQYPDAKLIVNLNKHVLLQDKTFPEFIAKLITIIGSKQSHPLILQFAEEDINQHQIEAQKQIIQLRQHGAEIAIRDFGNSMYSETILQQIEVNSLTLHNALTKMLQSEKTTEELQEKLTRFNEIKPVQIMLRELNDMTLFANAWNVDARFIQGDYFQKKLDHLIDVQDQ</sequence>
<reference evidence="3 4" key="1">
    <citation type="submission" date="2023-06" db="EMBL/GenBank/DDBJ databases">
        <title>Genomic Analysis of Acinetobacter Strains Recovered from South Australian Aquatic Samples provides Insights into the Circulation of Antibiotic Resistance determinants in the Environment.</title>
        <authorList>
            <person name="Tobin L."/>
            <person name="Jarocki V.M."/>
            <person name="Kenyon J."/>
            <person name="Drigo B."/>
            <person name="Donner E."/>
            <person name="Djordjevic S.P."/>
            <person name="Hamidian M."/>
        </authorList>
    </citation>
    <scope>NUCLEOTIDE SEQUENCE [LARGE SCALE GENOMIC DNA]</scope>
    <source>
        <strain evidence="3 4">SAAc652</strain>
    </source>
</reference>
<dbReference type="Gene3D" id="3.30.450.20">
    <property type="entry name" value="PAS domain"/>
    <property type="match status" value="1"/>
</dbReference>
<dbReference type="PROSITE" id="PS50883">
    <property type="entry name" value="EAL"/>
    <property type="match status" value="1"/>
</dbReference>
<dbReference type="InterPro" id="IPR001633">
    <property type="entry name" value="EAL_dom"/>
</dbReference>
<dbReference type="PANTHER" id="PTHR44757">
    <property type="entry name" value="DIGUANYLATE CYCLASE DGCP"/>
    <property type="match status" value="1"/>
</dbReference>
<evidence type="ECO:0000313" key="4">
    <source>
        <dbReference type="Proteomes" id="UP001278188"/>
    </source>
</evidence>
<dbReference type="InterPro" id="IPR035919">
    <property type="entry name" value="EAL_sf"/>
</dbReference>
<dbReference type="Pfam" id="PF00563">
    <property type="entry name" value="EAL"/>
    <property type="match status" value="1"/>
</dbReference>
<dbReference type="SUPFAM" id="SSF52172">
    <property type="entry name" value="CheY-like"/>
    <property type="match status" value="1"/>
</dbReference>
<dbReference type="InterPro" id="IPR000014">
    <property type="entry name" value="PAS"/>
</dbReference>
<dbReference type="PANTHER" id="PTHR44757:SF2">
    <property type="entry name" value="BIOFILM ARCHITECTURE MAINTENANCE PROTEIN MBAA"/>
    <property type="match status" value="1"/>
</dbReference>
<name>A0ABU3WCD8_9GAMM</name>
<protein>
    <submittedName>
        <fullName evidence="3">EAL domain-containing protein</fullName>
    </submittedName>
</protein>
<keyword evidence="1" id="KW-0175">Coiled coil</keyword>
<dbReference type="SUPFAM" id="SSF141868">
    <property type="entry name" value="EAL domain-like"/>
    <property type="match status" value="1"/>
</dbReference>
<dbReference type="NCBIfam" id="TIGR00229">
    <property type="entry name" value="sensory_box"/>
    <property type="match status" value="1"/>
</dbReference>
<keyword evidence="4" id="KW-1185">Reference proteome</keyword>
<dbReference type="RefSeq" id="WP_317081928.1">
    <property type="nucleotide sequence ID" value="NZ_JASVDY010000001.1"/>
</dbReference>
<dbReference type="SUPFAM" id="SSF55785">
    <property type="entry name" value="PYP-like sensor domain (PAS domain)"/>
    <property type="match status" value="1"/>
</dbReference>
<accession>A0ABU3WCD8</accession>
<dbReference type="InterPro" id="IPR035965">
    <property type="entry name" value="PAS-like_dom_sf"/>
</dbReference>
<evidence type="ECO:0000313" key="3">
    <source>
        <dbReference type="EMBL" id="MDV2468054.1"/>
    </source>
</evidence>
<proteinExistence type="predicted"/>
<dbReference type="EMBL" id="JASVDY010000001">
    <property type="protein sequence ID" value="MDV2468054.1"/>
    <property type="molecule type" value="Genomic_DNA"/>
</dbReference>
<dbReference type="InterPro" id="IPR052155">
    <property type="entry name" value="Biofilm_reg_signaling"/>
</dbReference>
<feature type="coiled-coil region" evidence="1">
    <location>
        <begin position="138"/>
        <end position="165"/>
    </location>
</feature>
<feature type="domain" description="EAL" evidence="2">
    <location>
        <begin position="454"/>
        <end position="704"/>
    </location>
</feature>
<dbReference type="Proteomes" id="UP001278188">
    <property type="component" value="Unassembled WGS sequence"/>
</dbReference>
<dbReference type="SMART" id="SM00052">
    <property type="entry name" value="EAL"/>
    <property type="match status" value="1"/>
</dbReference>
<gene>
    <name evidence="3" type="ORF">QR674_03555</name>
</gene>
<dbReference type="InterPro" id="IPR011006">
    <property type="entry name" value="CheY-like_superfamily"/>
</dbReference>
<comment type="caution">
    <text evidence="3">The sequence shown here is derived from an EMBL/GenBank/DDBJ whole genome shotgun (WGS) entry which is preliminary data.</text>
</comment>